<name>A0A0G4F1V8_VITBC</name>
<dbReference type="VEuPathDB" id="CryptoDB:Vbra_5550"/>
<evidence type="ECO:0000313" key="1">
    <source>
        <dbReference type="EMBL" id="CEM05738.1"/>
    </source>
</evidence>
<proteinExistence type="predicted"/>
<sequence>MELLFLSFQQDCQIVTRTTTTKARREASFPWVCEHDYQHAVTIVQQSSVPVGRWAFAGAAGDYGDLLPQLKQQKAMQFVWPFFVLRQFASVEAIIEVGRSPS</sequence>
<accession>A0A0G4F1V8</accession>
<evidence type="ECO:0000313" key="2">
    <source>
        <dbReference type="Proteomes" id="UP000041254"/>
    </source>
</evidence>
<dbReference type="EMBL" id="CDMY01000363">
    <property type="protein sequence ID" value="CEM05738.1"/>
    <property type="molecule type" value="Genomic_DNA"/>
</dbReference>
<protein>
    <submittedName>
        <fullName evidence="1">Uncharacterized protein</fullName>
    </submittedName>
</protein>
<gene>
    <name evidence="1" type="ORF">Vbra_5550</name>
</gene>
<dbReference type="InParanoid" id="A0A0G4F1V8"/>
<reference evidence="1 2" key="1">
    <citation type="submission" date="2014-11" db="EMBL/GenBank/DDBJ databases">
        <authorList>
            <person name="Zhu J."/>
            <person name="Qi W."/>
            <person name="Song R."/>
        </authorList>
    </citation>
    <scope>NUCLEOTIDE SEQUENCE [LARGE SCALE GENOMIC DNA]</scope>
</reference>
<keyword evidence="2" id="KW-1185">Reference proteome</keyword>
<organism evidence="1 2">
    <name type="scientific">Vitrella brassicaformis (strain CCMP3155)</name>
    <dbReference type="NCBI Taxonomy" id="1169540"/>
    <lineage>
        <taxon>Eukaryota</taxon>
        <taxon>Sar</taxon>
        <taxon>Alveolata</taxon>
        <taxon>Colpodellida</taxon>
        <taxon>Vitrellaceae</taxon>
        <taxon>Vitrella</taxon>
    </lineage>
</organism>
<dbReference type="Proteomes" id="UP000041254">
    <property type="component" value="Unassembled WGS sequence"/>
</dbReference>
<dbReference type="AlphaFoldDB" id="A0A0G4F1V8"/>